<reference evidence="1 2" key="1">
    <citation type="submission" date="2016-11" db="EMBL/GenBank/DDBJ databases">
        <title>Draft Genome Sequences of Nine Cyanobacterial Strains from Diverse Habitats.</title>
        <authorList>
            <person name="Zhu T."/>
            <person name="Hou S."/>
            <person name="Lu X."/>
            <person name="Hess W.R."/>
        </authorList>
    </citation>
    <scope>NUCLEOTIDE SEQUENCE [LARGE SCALE GENOMIC DNA]</scope>
    <source>
        <strain evidence="1 2">IAM M-71</strain>
    </source>
</reference>
<dbReference type="EMBL" id="MRCE01000008">
    <property type="protein sequence ID" value="OKH38316.1"/>
    <property type="molecule type" value="Genomic_DNA"/>
</dbReference>
<protein>
    <submittedName>
        <fullName evidence="1">Uncharacterized protein</fullName>
    </submittedName>
</protein>
<comment type="caution">
    <text evidence="1">The sequence shown here is derived from an EMBL/GenBank/DDBJ whole genome shotgun (WGS) entry which is preliminary data.</text>
</comment>
<gene>
    <name evidence="1" type="ORF">NIES2119_09765</name>
</gene>
<organism evidence="1 2">
    <name type="scientific">[Phormidium ambiguum] IAM M-71</name>
    <dbReference type="NCBI Taxonomy" id="454136"/>
    <lineage>
        <taxon>Bacteria</taxon>
        <taxon>Bacillati</taxon>
        <taxon>Cyanobacteriota</taxon>
        <taxon>Cyanophyceae</taxon>
        <taxon>Oscillatoriophycideae</taxon>
        <taxon>Aerosakkonematales</taxon>
        <taxon>Aerosakkonemataceae</taxon>
        <taxon>Floridanema</taxon>
    </lineage>
</organism>
<name>A0A1U7IM01_9CYAN</name>
<proteinExistence type="predicted"/>
<accession>A0A1U7IM01</accession>
<dbReference type="Proteomes" id="UP000185860">
    <property type="component" value="Unassembled WGS sequence"/>
</dbReference>
<sequence>MIGEGNREKGFCYLSPVQEGRRQKAEGKKVFIFSFSEVSQLLNHFCRAALVIQLMWWKLAKYLV</sequence>
<evidence type="ECO:0000313" key="1">
    <source>
        <dbReference type="EMBL" id="OKH38316.1"/>
    </source>
</evidence>
<dbReference type="STRING" id="454136.NIES2119_09765"/>
<evidence type="ECO:0000313" key="2">
    <source>
        <dbReference type="Proteomes" id="UP000185860"/>
    </source>
</evidence>
<dbReference type="AlphaFoldDB" id="A0A1U7IM01"/>